<accession>A0A6H5I0K8</accession>
<keyword evidence="2" id="KW-1185">Reference proteome</keyword>
<organism evidence="1 2">
    <name type="scientific">Trichogramma brassicae</name>
    <dbReference type="NCBI Taxonomy" id="86971"/>
    <lineage>
        <taxon>Eukaryota</taxon>
        <taxon>Metazoa</taxon>
        <taxon>Ecdysozoa</taxon>
        <taxon>Arthropoda</taxon>
        <taxon>Hexapoda</taxon>
        <taxon>Insecta</taxon>
        <taxon>Pterygota</taxon>
        <taxon>Neoptera</taxon>
        <taxon>Endopterygota</taxon>
        <taxon>Hymenoptera</taxon>
        <taxon>Apocrita</taxon>
        <taxon>Proctotrupomorpha</taxon>
        <taxon>Chalcidoidea</taxon>
        <taxon>Trichogrammatidae</taxon>
        <taxon>Trichogramma</taxon>
    </lineage>
</organism>
<gene>
    <name evidence="1" type="ORF">TBRA_LOCUS1527</name>
</gene>
<dbReference type="Proteomes" id="UP000479190">
    <property type="component" value="Unassembled WGS sequence"/>
</dbReference>
<name>A0A6H5I0K8_9HYME</name>
<dbReference type="AlphaFoldDB" id="A0A6H5I0K8"/>
<sequence length="202" mass="23860">MICRIRIGSKRFLTSLYTLAHIERETKPRVHQALYCSRAGIESLRNRFSSSCAHIREGSSIRCTSITRQDLYHELIIFSFGSDSCAPLVLTFDFYFCMITVPRRQQIFSPHRFSREHGLYSHFNKDKKRIRDFNRSSACAFYKKQRELSNYLQNLLSLERLINREMHFKYRCTHTHSSRRIFAMPMDSQGEKGVSAILYPNK</sequence>
<evidence type="ECO:0000313" key="2">
    <source>
        <dbReference type="Proteomes" id="UP000479190"/>
    </source>
</evidence>
<evidence type="ECO:0000313" key="1">
    <source>
        <dbReference type="EMBL" id="CAB0029491.1"/>
    </source>
</evidence>
<dbReference type="EMBL" id="CADCXV010000324">
    <property type="protein sequence ID" value="CAB0029491.1"/>
    <property type="molecule type" value="Genomic_DNA"/>
</dbReference>
<protein>
    <submittedName>
        <fullName evidence="1">Uncharacterized protein</fullName>
    </submittedName>
</protein>
<reference evidence="1 2" key="1">
    <citation type="submission" date="2020-02" db="EMBL/GenBank/DDBJ databases">
        <authorList>
            <person name="Ferguson B K."/>
        </authorList>
    </citation>
    <scope>NUCLEOTIDE SEQUENCE [LARGE SCALE GENOMIC DNA]</scope>
</reference>
<proteinExistence type="predicted"/>